<proteinExistence type="predicted"/>
<evidence type="ECO:0000256" key="1">
    <source>
        <dbReference type="SAM" id="MobiDB-lite"/>
    </source>
</evidence>
<evidence type="ECO:0000313" key="2">
    <source>
        <dbReference type="EMBL" id="KAK1750451.1"/>
    </source>
</evidence>
<dbReference type="EMBL" id="MU839847">
    <property type="protein sequence ID" value="KAK1750451.1"/>
    <property type="molecule type" value="Genomic_DNA"/>
</dbReference>
<evidence type="ECO:0000313" key="3">
    <source>
        <dbReference type="Proteomes" id="UP001239445"/>
    </source>
</evidence>
<accession>A0AAJ0B2K0</accession>
<name>A0AAJ0B2K0_9PEZI</name>
<keyword evidence="3" id="KW-1185">Reference proteome</keyword>
<protein>
    <submittedName>
        <fullName evidence="2">Uncharacterized protein</fullName>
    </submittedName>
</protein>
<feature type="compositionally biased region" description="Low complexity" evidence="1">
    <location>
        <begin position="140"/>
        <end position="153"/>
    </location>
</feature>
<reference evidence="2" key="1">
    <citation type="submission" date="2023-06" db="EMBL/GenBank/DDBJ databases">
        <title>Genome-scale phylogeny and comparative genomics of the fungal order Sordariales.</title>
        <authorList>
            <consortium name="Lawrence Berkeley National Laboratory"/>
            <person name="Hensen N."/>
            <person name="Bonometti L."/>
            <person name="Westerberg I."/>
            <person name="Brannstrom I.O."/>
            <person name="Guillou S."/>
            <person name="Cros-Aarteil S."/>
            <person name="Calhoun S."/>
            <person name="Haridas S."/>
            <person name="Kuo A."/>
            <person name="Mondo S."/>
            <person name="Pangilinan J."/>
            <person name="Riley R."/>
            <person name="Labutti K."/>
            <person name="Andreopoulos B."/>
            <person name="Lipzen A."/>
            <person name="Chen C."/>
            <person name="Yanf M."/>
            <person name="Daum C."/>
            <person name="Ng V."/>
            <person name="Clum A."/>
            <person name="Steindorff A."/>
            <person name="Ohm R."/>
            <person name="Martin F."/>
            <person name="Silar P."/>
            <person name="Natvig D."/>
            <person name="Lalanne C."/>
            <person name="Gautier V."/>
            <person name="Ament-Velasquez S.L."/>
            <person name="Kruys A."/>
            <person name="Hutchinson M.I."/>
            <person name="Powell A.J."/>
            <person name="Barry K."/>
            <person name="Miller A.N."/>
            <person name="Grigoriev I.V."/>
            <person name="Debuchy R."/>
            <person name="Gladieux P."/>
            <person name="Thoren M.H."/>
            <person name="Johannesson H."/>
        </authorList>
    </citation>
    <scope>NUCLEOTIDE SEQUENCE</scope>
    <source>
        <strain evidence="2">PSN4</strain>
    </source>
</reference>
<feature type="region of interest" description="Disordered" evidence="1">
    <location>
        <begin position="125"/>
        <end position="155"/>
    </location>
</feature>
<organism evidence="2 3">
    <name type="scientific">Echria macrotheca</name>
    <dbReference type="NCBI Taxonomy" id="438768"/>
    <lineage>
        <taxon>Eukaryota</taxon>
        <taxon>Fungi</taxon>
        <taxon>Dikarya</taxon>
        <taxon>Ascomycota</taxon>
        <taxon>Pezizomycotina</taxon>
        <taxon>Sordariomycetes</taxon>
        <taxon>Sordariomycetidae</taxon>
        <taxon>Sordariales</taxon>
        <taxon>Schizotheciaceae</taxon>
        <taxon>Echria</taxon>
    </lineage>
</organism>
<sequence length="390" mass="40672">MAAAQVNPVNPQCNAGLCLQQVAGFLDYEPQAYIASCQSAFGIPVVPTVTVPSDPIFSTEISTSTYIDIVISTSFETSTVDQTSTVYEYVSETATEYTTTILNTLTSTAPAVVSTLTTTVAPVKKRGPNKKRYRCKSRTHSTTTTSSAPTSSSVPIPESCADLAEFSSACACLELTPVTSSSPPSTTVVTSTVPSTVQSTTETVVTVAVTSVIVSQIQTTTTSTLTTETATTTTTTTTDTPAPTALQSGSIAIVDGPSPDYTIHLSNSAPAYYLSAGASTPNDPTFIFGQPALTLASDTSYGLYIRMSTSSYGVMFITTPSYITTTAYTWVTPTCSVEPGTQKLTCTTGTYALTHFWQCNGVMYMANTANTPGGCAEVHLKGVDSASGGN</sequence>
<gene>
    <name evidence="2" type="ORF">QBC47DRAFT_418203</name>
</gene>
<feature type="compositionally biased region" description="Basic residues" evidence="1">
    <location>
        <begin position="125"/>
        <end position="139"/>
    </location>
</feature>
<feature type="region of interest" description="Disordered" evidence="1">
    <location>
        <begin position="223"/>
        <end position="244"/>
    </location>
</feature>
<dbReference type="Proteomes" id="UP001239445">
    <property type="component" value="Unassembled WGS sequence"/>
</dbReference>
<comment type="caution">
    <text evidence="2">The sequence shown here is derived from an EMBL/GenBank/DDBJ whole genome shotgun (WGS) entry which is preliminary data.</text>
</comment>
<dbReference type="AlphaFoldDB" id="A0AAJ0B2K0"/>